<dbReference type="InterPro" id="IPR051603">
    <property type="entry name" value="Zinc-ADH_QOR/CCCR"/>
</dbReference>
<dbReference type="InterPro" id="IPR020843">
    <property type="entry name" value="ER"/>
</dbReference>
<dbReference type="Pfam" id="PF13602">
    <property type="entry name" value="ADH_zinc_N_2"/>
    <property type="match status" value="1"/>
</dbReference>
<dbReference type="Pfam" id="PF08240">
    <property type="entry name" value="ADH_N"/>
    <property type="match status" value="1"/>
</dbReference>
<accession>A0A1H1LBP5</accession>
<reference evidence="4" key="1">
    <citation type="submission" date="2016-10" db="EMBL/GenBank/DDBJ databases">
        <authorList>
            <person name="Varghese N."/>
            <person name="Submissions S."/>
        </authorList>
    </citation>
    <scope>NUCLEOTIDE SEQUENCE [LARGE SCALE GENOMIC DNA]</scope>
    <source>
        <strain evidence="4">DSM 22127</strain>
    </source>
</reference>
<sequence length="323" mass="31871">MTAANVPATTTAVVATAYGGPEVLELVEVEVPVPGPGEVTVEVRAAGINPVDAKNVGGTMGADPASLPLRVGLEVAGVVTAAGEGATGPAGPVEVGDEVIGYPVSGGYAGAVTVPATSVFPKPAGLGFEAAAGLSLTGVTAYHLLEATGVTGADTVLVHGVAGGVGLTTAQLALERGATVVGTARPDRHDDLRARGVVPVAYGAGLADRVREAAPEGIDVALDTVGTDEAVDVSLELVTDRRRIATVAAFGRALDDGVQLLGSGPGADPGTEIRSRGRLVLTDLVERGALEVVVARTFPLAEVAAATALVTDGHAGGKVVLVP</sequence>
<dbReference type="PANTHER" id="PTHR44154:SF1">
    <property type="entry name" value="QUINONE OXIDOREDUCTASE"/>
    <property type="match status" value="1"/>
</dbReference>
<evidence type="ECO:0000313" key="3">
    <source>
        <dbReference type="EMBL" id="SDR71948.1"/>
    </source>
</evidence>
<dbReference type="EMBL" id="LT629757">
    <property type="protein sequence ID" value="SDR71948.1"/>
    <property type="molecule type" value="Genomic_DNA"/>
</dbReference>
<evidence type="ECO:0000259" key="2">
    <source>
        <dbReference type="SMART" id="SM00829"/>
    </source>
</evidence>
<dbReference type="SUPFAM" id="SSF51735">
    <property type="entry name" value="NAD(P)-binding Rossmann-fold domains"/>
    <property type="match status" value="1"/>
</dbReference>
<dbReference type="GO" id="GO:0016491">
    <property type="term" value="F:oxidoreductase activity"/>
    <property type="evidence" value="ECO:0007669"/>
    <property type="project" value="InterPro"/>
</dbReference>
<dbReference type="Proteomes" id="UP000198859">
    <property type="component" value="Chromosome I"/>
</dbReference>
<dbReference type="InterPro" id="IPR011032">
    <property type="entry name" value="GroES-like_sf"/>
</dbReference>
<dbReference type="Gene3D" id="3.90.180.10">
    <property type="entry name" value="Medium-chain alcohol dehydrogenases, catalytic domain"/>
    <property type="match status" value="1"/>
</dbReference>
<name>A0A1H1LBP5_9ACTN</name>
<dbReference type="CDD" id="cd05289">
    <property type="entry name" value="MDR_like_2"/>
    <property type="match status" value="1"/>
</dbReference>
<dbReference type="Gene3D" id="3.40.50.720">
    <property type="entry name" value="NAD(P)-binding Rossmann-like Domain"/>
    <property type="match status" value="1"/>
</dbReference>
<dbReference type="AlphaFoldDB" id="A0A1H1LBP5"/>
<keyword evidence="4" id="KW-1185">Reference proteome</keyword>
<dbReference type="SMART" id="SM00829">
    <property type="entry name" value="PKS_ER"/>
    <property type="match status" value="1"/>
</dbReference>
<gene>
    <name evidence="3" type="ORF">SAMN04488570_0142</name>
</gene>
<dbReference type="InterPro" id="IPR013154">
    <property type="entry name" value="ADH-like_N"/>
</dbReference>
<proteinExistence type="predicted"/>
<dbReference type="OrthoDB" id="9801186at2"/>
<keyword evidence="1" id="KW-0521">NADP</keyword>
<evidence type="ECO:0000256" key="1">
    <source>
        <dbReference type="ARBA" id="ARBA00022857"/>
    </source>
</evidence>
<dbReference type="SUPFAM" id="SSF50129">
    <property type="entry name" value="GroES-like"/>
    <property type="match status" value="1"/>
</dbReference>
<organism evidence="3 4">
    <name type="scientific">Nocardioides scoriae</name>
    <dbReference type="NCBI Taxonomy" id="642780"/>
    <lineage>
        <taxon>Bacteria</taxon>
        <taxon>Bacillati</taxon>
        <taxon>Actinomycetota</taxon>
        <taxon>Actinomycetes</taxon>
        <taxon>Propionibacteriales</taxon>
        <taxon>Nocardioidaceae</taxon>
        <taxon>Nocardioides</taxon>
    </lineage>
</organism>
<evidence type="ECO:0000313" key="4">
    <source>
        <dbReference type="Proteomes" id="UP000198859"/>
    </source>
</evidence>
<dbReference type="InterPro" id="IPR036291">
    <property type="entry name" value="NAD(P)-bd_dom_sf"/>
</dbReference>
<dbReference type="RefSeq" id="WP_091725115.1">
    <property type="nucleotide sequence ID" value="NZ_LT629757.1"/>
</dbReference>
<feature type="domain" description="Enoyl reductase (ER)" evidence="2">
    <location>
        <begin position="19"/>
        <end position="321"/>
    </location>
</feature>
<dbReference type="PANTHER" id="PTHR44154">
    <property type="entry name" value="QUINONE OXIDOREDUCTASE"/>
    <property type="match status" value="1"/>
</dbReference>
<protein>
    <submittedName>
        <fullName evidence="3">NADPH:quinone reductase</fullName>
    </submittedName>
</protein>
<dbReference type="STRING" id="642780.SAMN04488570_0142"/>